<gene>
    <name evidence="2" type="ORF">PPENT_87.1.T1510097</name>
</gene>
<dbReference type="Proteomes" id="UP000689195">
    <property type="component" value="Unassembled WGS sequence"/>
</dbReference>
<evidence type="ECO:0000313" key="2">
    <source>
        <dbReference type="EMBL" id="CAD8208628.1"/>
    </source>
</evidence>
<dbReference type="AlphaFoldDB" id="A0A8S1Y6D3"/>
<keyword evidence="1" id="KW-0175">Coiled coil</keyword>
<name>A0A8S1Y6D3_9CILI</name>
<protein>
    <submittedName>
        <fullName evidence="2">Uncharacterized protein</fullName>
    </submittedName>
</protein>
<evidence type="ECO:0000313" key="3">
    <source>
        <dbReference type="Proteomes" id="UP000689195"/>
    </source>
</evidence>
<proteinExistence type="predicted"/>
<reference evidence="2" key="1">
    <citation type="submission" date="2021-01" db="EMBL/GenBank/DDBJ databases">
        <authorList>
            <consortium name="Genoscope - CEA"/>
            <person name="William W."/>
        </authorList>
    </citation>
    <scope>NUCLEOTIDE SEQUENCE</scope>
</reference>
<sequence>MNESGLGIYGTSYKTMIQTTRENTIQDHLYLQTSYHKKKSVRIKTKTVNDSIFNGIRIGTTTLQSHRSRYQSTQQEARQLSSAGYQSQQYKGCKNYKCLKTISDLQEAQEENLQTIRALTQEIEKLKKELQSNTKMIINEDKLKERLVSATGRVQVQKSIGLFGQSLDNNQIANFSKTDSIILNRTISQFHKGENINISQLLNNQQNSEQETIKLLDIYHKSQIQNYTYHSYKGNQNLIPYIKCDKCDSIKNMHIIRLECKHQYHLNCLIEHIRLQLSKQQDSFNIVGTLSCHCKANIHLNFIKIMNQPEFSIIYQILSNFQLFILAKSHYLANNQHQKQIIQKCIKEHCYFIIIGEEDKISYCPLCCEFNLFQEDNLRERKLKEVICMIIHYLLREEIIIKVKIKSRQEVQAIVRSRRMKKKNFYVV</sequence>
<dbReference type="EMBL" id="CAJJDO010000151">
    <property type="protein sequence ID" value="CAD8208628.1"/>
    <property type="molecule type" value="Genomic_DNA"/>
</dbReference>
<dbReference type="OrthoDB" id="290192at2759"/>
<evidence type="ECO:0000256" key="1">
    <source>
        <dbReference type="SAM" id="Coils"/>
    </source>
</evidence>
<feature type="coiled-coil region" evidence="1">
    <location>
        <begin position="63"/>
        <end position="136"/>
    </location>
</feature>
<keyword evidence="3" id="KW-1185">Reference proteome</keyword>
<accession>A0A8S1Y6D3</accession>
<organism evidence="2 3">
    <name type="scientific">Paramecium pentaurelia</name>
    <dbReference type="NCBI Taxonomy" id="43138"/>
    <lineage>
        <taxon>Eukaryota</taxon>
        <taxon>Sar</taxon>
        <taxon>Alveolata</taxon>
        <taxon>Ciliophora</taxon>
        <taxon>Intramacronucleata</taxon>
        <taxon>Oligohymenophorea</taxon>
        <taxon>Peniculida</taxon>
        <taxon>Parameciidae</taxon>
        <taxon>Paramecium</taxon>
    </lineage>
</organism>
<comment type="caution">
    <text evidence="2">The sequence shown here is derived from an EMBL/GenBank/DDBJ whole genome shotgun (WGS) entry which is preliminary data.</text>
</comment>